<organism evidence="5 6">
    <name type="scientific">Streptomyces violascens</name>
    <dbReference type="NCBI Taxonomy" id="67381"/>
    <lineage>
        <taxon>Bacteria</taxon>
        <taxon>Bacillati</taxon>
        <taxon>Actinomycetota</taxon>
        <taxon>Actinomycetes</taxon>
        <taxon>Kitasatosporales</taxon>
        <taxon>Streptomycetaceae</taxon>
        <taxon>Streptomyces</taxon>
    </lineage>
</organism>
<reference evidence="5" key="1">
    <citation type="submission" date="2024-05" db="EMBL/GenBank/DDBJ databases">
        <title>Whole genome shotgun sequence of Streptomyces violascens NBRC 12920.</title>
        <authorList>
            <person name="Komaki H."/>
            <person name="Tamura T."/>
        </authorList>
    </citation>
    <scope>NUCLEOTIDE SEQUENCE</scope>
    <source>
        <strain evidence="5">NBRC 12920</strain>
    </source>
</reference>
<evidence type="ECO:0000256" key="2">
    <source>
        <dbReference type="ARBA" id="ARBA00022741"/>
    </source>
</evidence>
<keyword evidence="2" id="KW-0547">Nucleotide-binding</keyword>
<gene>
    <name evidence="5" type="ORF">Sviol_81030</name>
</gene>
<proteinExistence type="predicted"/>
<dbReference type="InterPro" id="IPR027417">
    <property type="entry name" value="P-loop_NTPase"/>
</dbReference>
<evidence type="ECO:0000256" key="1">
    <source>
        <dbReference type="ARBA" id="ARBA00022448"/>
    </source>
</evidence>
<dbReference type="PANTHER" id="PTHR42939:SF1">
    <property type="entry name" value="ABC TRANSPORTER ATP-BINDING PROTEIN ALBC-RELATED"/>
    <property type="match status" value="1"/>
</dbReference>
<dbReference type="PANTHER" id="PTHR42939">
    <property type="entry name" value="ABC TRANSPORTER ATP-BINDING PROTEIN ALBC-RELATED"/>
    <property type="match status" value="1"/>
</dbReference>
<dbReference type="RefSeq" id="WP_189967551.1">
    <property type="nucleotide sequence ID" value="NZ_BMUA01000019.1"/>
</dbReference>
<dbReference type="SMART" id="SM00382">
    <property type="entry name" value="AAA"/>
    <property type="match status" value="1"/>
</dbReference>
<protein>
    <recommendedName>
        <fullName evidence="4">ABC transporter domain-containing protein</fullName>
    </recommendedName>
</protein>
<dbReference type="InterPro" id="IPR003439">
    <property type="entry name" value="ABC_transporter-like_ATP-bd"/>
</dbReference>
<dbReference type="InterPro" id="IPR051782">
    <property type="entry name" value="ABC_Transporter_VariousFunc"/>
</dbReference>
<comment type="caution">
    <text evidence="5">The sequence shown here is derived from an EMBL/GenBank/DDBJ whole genome shotgun (WGS) entry which is preliminary data.</text>
</comment>
<evidence type="ECO:0000313" key="5">
    <source>
        <dbReference type="EMBL" id="GHI43695.1"/>
    </source>
</evidence>
<accession>A0ABQ3R2H1</accession>
<sequence>MIATSGLSVRRGETELFGGLDLRIEAGESVRLAGPNGCGKSTLLSVFAGLCTPSAGSVTVAGRDPGDRAVRALRGFLQEPPPLYEHLTTGEQLALVARLWGVRRKALLDRAGALGLADRRDVLVGELSLGQRKKLGYVCATAHAPQLLLLDEPFNALDQAAAASVTDDLRRRGREGLTTVLVSHLDVGEPLLIDRTIDLGALAPTTGDGE</sequence>
<dbReference type="EMBL" id="BNDY01000021">
    <property type="protein sequence ID" value="GHI43695.1"/>
    <property type="molecule type" value="Genomic_DNA"/>
</dbReference>
<dbReference type="SUPFAM" id="SSF52540">
    <property type="entry name" value="P-loop containing nucleoside triphosphate hydrolases"/>
    <property type="match status" value="1"/>
</dbReference>
<keyword evidence="1" id="KW-0813">Transport</keyword>
<feature type="domain" description="ABC transporter" evidence="4">
    <location>
        <begin position="2"/>
        <end position="209"/>
    </location>
</feature>
<evidence type="ECO:0000313" key="6">
    <source>
        <dbReference type="Proteomes" id="UP001050808"/>
    </source>
</evidence>
<dbReference type="Proteomes" id="UP001050808">
    <property type="component" value="Unassembled WGS sequence"/>
</dbReference>
<name>A0ABQ3R2H1_9ACTN</name>
<keyword evidence="3" id="KW-0067">ATP-binding</keyword>
<dbReference type="InterPro" id="IPR003593">
    <property type="entry name" value="AAA+_ATPase"/>
</dbReference>
<evidence type="ECO:0000256" key="3">
    <source>
        <dbReference type="ARBA" id="ARBA00022840"/>
    </source>
</evidence>
<dbReference type="Pfam" id="PF00005">
    <property type="entry name" value="ABC_tran"/>
    <property type="match status" value="1"/>
</dbReference>
<dbReference type="PROSITE" id="PS50893">
    <property type="entry name" value="ABC_TRANSPORTER_2"/>
    <property type="match status" value="1"/>
</dbReference>
<keyword evidence="6" id="KW-1185">Reference proteome</keyword>
<evidence type="ECO:0000259" key="4">
    <source>
        <dbReference type="PROSITE" id="PS50893"/>
    </source>
</evidence>
<dbReference type="Gene3D" id="3.40.50.300">
    <property type="entry name" value="P-loop containing nucleotide triphosphate hydrolases"/>
    <property type="match status" value="1"/>
</dbReference>